<protein>
    <submittedName>
        <fullName evidence="1">Uncharacterized protein</fullName>
    </submittedName>
</protein>
<accession>A0A9Q1HLP9</accession>
<proteinExistence type="predicted"/>
<reference evidence="1" key="1">
    <citation type="submission" date="2021-10" db="EMBL/GenBank/DDBJ databases">
        <title>Tropical sea cucumber genome reveals ecological adaptation and Cuvierian tubules defense mechanism.</title>
        <authorList>
            <person name="Chen T."/>
        </authorList>
    </citation>
    <scope>NUCLEOTIDE SEQUENCE</scope>
    <source>
        <strain evidence="1">Nanhai2018</strain>
        <tissue evidence="1">Muscle</tissue>
    </source>
</reference>
<dbReference type="Proteomes" id="UP001152320">
    <property type="component" value="Chromosome 1"/>
</dbReference>
<comment type="caution">
    <text evidence="1">The sequence shown here is derived from an EMBL/GenBank/DDBJ whole genome shotgun (WGS) entry which is preliminary data.</text>
</comment>
<dbReference type="AlphaFoldDB" id="A0A9Q1HLP9"/>
<sequence>MKHASYLVGQELVKCQARQADYFNSKSRFQPYNIGDLVWIDDPAKQRDKLAARWNGPFRVSRVMNNGTTYQLQDLSNLNKPAKILHYNRLKPFCSPYNLGEGDGNVNIPMQVQVPRLNLQMEIPEDQSEPQAPTTNVSKDNKVTRLGRKVKLPSYLNDYELDI</sequence>
<organism evidence="1 2">
    <name type="scientific">Holothuria leucospilota</name>
    <name type="common">Black long sea cucumber</name>
    <name type="synonym">Mertensiothuria leucospilota</name>
    <dbReference type="NCBI Taxonomy" id="206669"/>
    <lineage>
        <taxon>Eukaryota</taxon>
        <taxon>Metazoa</taxon>
        <taxon>Echinodermata</taxon>
        <taxon>Eleutherozoa</taxon>
        <taxon>Echinozoa</taxon>
        <taxon>Holothuroidea</taxon>
        <taxon>Aspidochirotacea</taxon>
        <taxon>Aspidochirotida</taxon>
        <taxon>Holothuriidae</taxon>
        <taxon>Holothuria</taxon>
    </lineage>
</organism>
<evidence type="ECO:0000313" key="2">
    <source>
        <dbReference type="Proteomes" id="UP001152320"/>
    </source>
</evidence>
<keyword evidence="2" id="KW-1185">Reference proteome</keyword>
<evidence type="ECO:0000313" key="1">
    <source>
        <dbReference type="EMBL" id="KAJ8050116.1"/>
    </source>
</evidence>
<gene>
    <name evidence="1" type="ORF">HOLleu_03192</name>
</gene>
<dbReference type="EMBL" id="JAIZAY010000001">
    <property type="protein sequence ID" value="KAJ8050116.1"/>
    <property type="molecule type" value="Genomic_DNA"/>
</dbReference>
<name>A0A9Q1HLP9_HOLLE</name>
<dbReference type="OrthoDB" id="10030726at2759"/>